<keyword evidence="1" id="KW-0472">Membrane</keyword>
<organism evidence="2 3">
    <name type="scientific">Candida verbasci</name>
    <dbReference type="NCBI Taxonomy" id="1227364"/>
    <lineage>
        <taxon>Eukaryota</taxon>
        <taxon>Fungi</taxon>
        <taxon>Dikarya</taxon>
        <taxon>Ascomycota</taxon>
        <taxon>Saccharomycotina</taxon>
        <taxon>Pichiomycetes</taxon>
        <taxon>Debaryomycetaceae</taxon>
        <taxon>Candida/Lodderomyces clade</taxon>
        <taxon>Candida</taxon>
    </lineage>
</organism>
<dbReference type="OrthoDB" id="2103474at2759"/>
<gene>
    <name evidence="2" type="ORF">CANVERA_P1330</name>
</gene>
<dbReference type="InterPro" id="IPR025187">
    <property type="entry name" value="DUF4112"/>
</dbReference>
<dbReference type="PANTHER" id="PTHR35519:SF1">
    <property type="entry name" value="YALI0C06193P"/>
    <property type="match status" value="1"/>
</dbReference>
<dbReference type="EMBL" id="CANTUO010000001">
    <property type="protein sequence ID" value="CAI5756811.1"/>
    <property type="molecule type" value="Genomic_DNA"/>
</dbReference>
<evidence type="ECO:0000313" key="3">
    <source>
        <dbReference type="Proteomes" id="UP001152885"/>
    </source>
</evidence>
<evidence type="ECO:0000256" key="1">
    <source>
        <dbReference type="SAM" id="Phobius"/>
    </source>
</evidence>
<reference evidence="2" key="1">
    <citation type="submission" date="2022-12" db="EMBL/GenBank/DDBJ databases">
        <authorList>
            <person name="Brejova B."/>
        </authorList>
    </citation>
    <scope>NUCLEOTIDE SEQUENCE</scope>
</reference>
<comment type="caution">
    <text evidence="2">The sequence shown here is derived from an EMBL/GenBank/DDBJ whole genome shotgun (WGS) entry which is preliminary data.</text>
</comment>
<keyword evidence="1" id="KW-0812">Transmembrane</keyword>
<keyword evidence="1" id="KW-1133">Transmembrane helix</keyword>
<dbReference type="AlphaFoldDB" id="A0A9W4X903"/>
<sequence>MSNLQSQLESIPGFGIATDYFNDYAEEHWNGKDPYTDEETGKKLKLTPGITTKQEQKAWNRIRSQAWKDDKCLLGSCGVGMDCGLGLATFMAFFFPVIGPIITYGIHSRVISIANENFNLPNKLQGKLHSNITFDLLITLPPVIGAFFGWLHGCSTRNAAMIYQFIENMANERASSQGVRYVGNQSDRNLREEHFGHDQGQNMSNVPPRVPPKSYDNYSTKRGFGRSQQNAIEVGNQQQSGFI</sequence>
<name>A0A9W4X903_9ASCO</name>
<dbReference type="Proteomes" id="UP001152885">
    <property type="component" value="Unassembled WGS sequence"/>
</dbReference>
<dbReference type="Pfam" id="PF13430">
    <property type="entry name" value="DUF4112"/>
    <property type="match status" value="1"/>
</dbReference>
<evidence type="ECO:0000313" key="2">
    <source>
        <dbReference type="EMBL" id="CAI5756811.1"/>
    </source>
</evidence>
<protein>
    <submittedName>
        <fullName evidence="2">Uncharacterized protein</fullName>
    </submittedName>
</protein>
<keyword evidence="3" id="KW-1185">Reference proteome</keyword>
<proteinExistence type="predicted"/>
<dbReference type="PANTHER" id="PTHR35519">
    <property type="entry name" value="MEMBRANE PROTEINS"/>
    <property type="match status" value="1"/>
</dbReference>
<feature type="transmembrane region" description="Helical" evidence="1">
    <location>
        <begin position="85"/>
        <end position="107"/>
    </location>
</feature>
<feature type="transmembrane region" description="Helical" evidence="1">
    <location>
        <begin position="128"/>
        <end position="151"/>
    </location>
</feature>
<accession>A0A9W4X903</accession>